<feature type="domain" description="Mandelate racemase/muconate lactonizing enzyme C-terminal" evidence="5">
    <location>
        <begin position="156"/>
        <end position="253"/>
    </location>
</feature>
<keyword evidence="3 4" id="KW-0456">Lyase</keyword>
<dbReference type="SFLD" id="SFLDS00001">
    <property type="entry name" value="Enolase"/>
    <property type="match status" value="1"/>
</dbReference>
<dbReference type="EMBL" id="AOJI01000017">
    <property type="protein sequence ID" value="EMA68680.1"/>
    <property type="molecule type" value="Genomic_DNA"/>
</dbReference>
<evidence type="ECO:0000256" key="3">
    <source>
        <dbReference type="ARBA" id="ARBA00023239"/>
    </source>
</evidence>
<dbReference type="SFLD" id="SFLDG00180">
    <property type="entry name" value="muconate_cycloisomerase"/>
    <property type="match status" value="1"/>
</dbReference>
<gene>
    <name evidence="4" type="primary">menC</name>
    <name evidence="6" type="ORF">C461_03587</name>
</gene>
<dbReference type="GO" id="GO:0043748">
    <property type="term" value="F:O-succinylbenzoate synthase activity"/>
    <property type="evidence" value="ECO:0007669"/>
    <property type="project" value="UniProtKB-EC"/>
</dbReference>
<dbReference type="STRING" id="1230454.C461_03587"/>
<keyword evidence="7" id="KW-1185">Reference proteome</keyword>
<comment type="catalytic activity">
    <reaction evidence="4">
        <text>(1R,6R)-6-hydroxy-2-succinyl-cyclohexa-2,4-diene-1-carboxylate = 2-succinylbenzoate + H2O</text>
        <dbReference type="Rhea" id="RHEA:10196"/>
        <dbReference type="ChEBI" id="CHEBI:15377"/>
        <dbReference type="ChEBI" id="CHEBI:18325"/>
        <dbReference type="ChEBI" id="CHEBI:58689"/>
        <dbReference type="EC" id="4.2.1.113"/>
    </reaction>
</comment>
<comment type="cofactor">
    <cofactor evidence="4">
        <name>a divalent metal cation</name>
        <dbReference type="ChEBI" id="CHEBI:60240"/>
    </cofactor>
</comment>
<evidence type="ECO:0000259" key="5">
    <source>
        <dbReference type="SMART" id="SM00922"/>
    </source>
</evidence>
<dbReference type="GO" id="GO:0009234">
    <property type="term" value="P:menaquinone biosynthetic process"/>
    <property type="evidence" value="ECO:0007669"/>
    <property type="project" value="UniProtKB-UniRule"/>
</dbReference>
<name>M0PIU9_9EURY</name>
<evidence type="ECO:0000256" key="4">
    <source>
        <dbReference type="HAMAP-Rule" id="MF_00470"/>
    </source>
</evidence>
<evidence type="ECO:0000313" key="7">
    <source>
        <dbReference type="Proteomes" id="UP000011575"/>
    </source>
</evidence>
<dbReference type="SMART" id="SM00922">
    <property type="entry name" value="MR_MLE"/>
    <property type="match status" value="1"/>
</dbReference>
<dbReference type="InterPro" id="IPR029017">
    <property type="entry name" value="Enolase-like_N"/>
</dbReference>
<comment type="pathway">
    <text evidence="4">Quinol/quinone metabolism; 1,4-dihydroxy-2-naphthoate biosynthesis; 1,4-dihydroxy-2-naphthoate from chorismate: step 4/7.</text>
</comment>
<dbReference type="InterPro" id="IPR029065">
    <property type="entry name" value="Enolase_C-like"/>
</dbReference>
<feature type="binding site" evidence="4">
    <location>
        <position position="206"/>
    </location>
    <ligand>
        <name>Mg(2+)</name>
        <dbReference type="ChEBI" id="CHEBI:18420"/>
    </ligand>
</feature>
<dbReference type="UniPathway" id="UPA01057">
    <property type="reaction ID" value="UER00165"/>
</dbReference>
<feature type="binding site" evidence="4">
    <location>
        <position position="259"/>
    </location>
    <ligand>
        <name>Mg(2+)</name>
        <dbReference type="ChEBI" id="CHEBI:18420"/>
    </ligand>
</feature>
<dbReference type="GO" id="GO:0000287">
    <property type="term" value="F:magnesium ion binding"/>
    <property type="evidence" value="ECO:0007669"/>
    <property type="project" value="UniProtKB-UniRule"/>
</dbReference>
<reference evidence="6 7" key="1">
    <citation type="journal article" date="2014" name="PLoS Genet.">
        <title>Phylogenetically driven sequencing of extremely halophilic archaea reveals strategies for static and dynamic osmo-response.</title>
        <authorList>
            <person name="Becker E.A."/>
            <person name="Seitzer P.M."/>
            <person name="Tritt A."/>
            <person name="Larsen D."/>
            <person name="Krusor M."/>
            <person name="Yao A.I."/>
            <person name="Wu D."/>
            <person name="Madern D."/>
            <person name="Eisen J.A."/>
            <person name="Darling A.E."/>
            <person name="Facciotti M.T."/>
        </authorList>
    </citation>
    <scope>NUCLEOTIDE SEQUENCE [LARGE SCALE GENOMIC DNA]</scope>
    <source>
        <strain evidence="6 7">JCM 13560</strain>
    </source>
</reference>
<feature type="active site" description="Proton acceptor" evidence="4">
    <location>
        <position position="282"/>
    </location>
</feature>
<dbReference type="InterPro" id="IPR036849">
    <property type="entry name" value="Enolase-like_C_sf"/>
</dbReference>
<comment type="caution">
    <text evidence="6">The sequence shown here is derived from an EMBL/GenBank/DDBJ whole genome shotgun (WGS) entry which is preliminary data.</text>
</comment>
<accession>M0PIU9</accession>
<dbReference type="PANTHER" id="PTHR48073:SF2">
    <property type="entry name" value="O-SUCCINYLBENZOATE SYNTHASE"/>
    <property type="match status" value="1"/>
</dbReference>
<dbReference type="OrthoDB" id="214520at2157"/>
<dbReference type="Gene3D" id="3.20.20.120">
    <property type="entry name" value="Enolase-like C-terminal domain"/>
    <property type="match status" value="1"/>
</dbReference>
<dbReference type="GO" id="GO:0009063">
    <property type="term" value="P:amino acid catabolic process"/>
    <property type="evidence" value="ECO:0007669"/>
    <property type="project" value="InterPro"/>
</dbReference>
<proteinExistence type="inferred from homology"/>
<organism evidence="6 7">
    <name type="scientific">Halorubrum aidingense JCM 13560</name>
    <dbReference type="NCBI Taxonomy" id="1230454"/>
    <lineage>
        <taxon>Archaea</taxon>
        <taxon>Methanobacteriati</taxon>
        <taxon>Methanobacteriota</taxon>
        <taxon>Stenosarchaea group</taxon>
        <taxon>Halobacteria</taxon>
        <taxon>Halobacteriales</taxon>
        <taxon>Haloferacaceae</taxon>
        <taxon>Halorubrum</taxon>
    </lineage>
</organism>
<dbReference type="RefSeq" id="WP_007998731.1">
    <property type="nucleotide sequence ID" value="NZ_AOJI01000017.1"/>
</dbReference>
<comment type="pathway">
    <text evidence="4">Quinol/quinone metabolism; menaquinone biosynthesis.</text>
</comment>
<keyword evidence="2 4" id="KW-0460">Magnesium</keyword>
<dbReference type="UniPathway" id="UPA00079"/>
<feature type="binding site" evidence="4">
    <location>
        <position position="232"/>
    </location>
    <ligand>
        <name>Mg(2+)</name>
        <dbReference type="ChEBI" id="CHEBI:18420"/>
    </ligand>
</feature>
<keyword evidence="1 4" id="KW-0479">Metal-binding</keyword>
<sequence length="376" mass="37796">MRVRPFALDLRAPLGTANGEIDRREGFVVAVDPTADDGDGDGVPAPGVGEATPLPGWTESLSACESALQTVRSRIDEETGATGAAGATEATAALDALGTLDPTEVPAARHGLALALGDAVARDAERPLATWLAAEHDLPPPADSVPVNATIGDSPPAATASEAERAAAAGFDCVKVKVGVRDLDEDVDRLRAVRRAVGPAVAIRADANGAWDRRTAESAVDRLATLDLAYLEQPLPAADLAGAAALRERAGDEVPIALDESLGEHGLESVLAADAADAVVLKPMALGGPDRALAAAVRAREAGVDPVVTTTIDAVVARTAAVHVAAAIPDIAPCGLATGSLLAGDLVADPCPVDAGSIAVPTADGLAGEAFDSLPR</sequence>
<evidence type="ECO:0000256" key="1">
    <source>
        <dbReference type="ARBA" id="ARBA00022723"/>
    </source>
</evidence>
<dbReference type="PANTHER" id="PTHR48073">
    <property type="entry name" value="O-SUCCINYLBENZOATE SYNTHASE-RELATED"/>
    <property type="match status" value="1"/>
</dbReference>
<dbReference type="EC" id="4.2.1.113" evidence="4"/>
<dbReference type="Pfam" id="PF13378">
    <property type="entry name" value="MR_MLE_C"/>
    <property type="match status" value="1"/>
</dbReference>
<dbReference type="Proteomes" id="UP000011575">
    <property type="component" value="Unassembled WGS sequence"/>
</dbReference>
<dbReference type="PATRIC" id="fig|1230454.4.peg.740"/>
<dbReference type="Gene3D" id="3.30.390.10">
    <property type="entry name" value="Enolase-like, N-terminal domain"/>
    <property type="match status" value="1"/>
</dbReference>
<protein>
    <recommendedName>
        <fullName evidence="4">o-succinylbenzoate synthase</fullName>
        <shortName evidence="4">OSB synthase</shortName>
        <shortName evidence="4">OSBS</shortName>
        <ecNumber evidence="4">4.2.1.113</ecNumber>
    </recommendedName>
    <alternativeName>
        <fullName evidence="4">4-(2'-carboxyphenyl)-4-oxybutyric acid synthase</fullName>
    </alternativeName>
    <alternativeName>
        <fullName evidence="4">o-succinylbenzoic acid synthase</fullName>
    </alternativeName>
</protein>
<dbReference type="AlphaFoldDB" id="M0PIU9"/>
<comment type="similarity">
    <text evidence="4">Belongs to the mandelate racemase/muconate lactonizing enzyme family. MenC type 1 subfamily.</text>
</comment>
<dbReference type="SFLD" id="SFLDF00009">
    <property type="entry name" value="o-succinylbenzoate_synthase"/>
    <property type="match status" value="1"/>
</dbReference>
<keyword evidence="4" id="KW-0474">Menaquinone biosynthesis</keyword>
<dbReference type="InterPro" id="IPR010196">
    <property type="entry name" value="OSB_synthase_MenC1"/>
</dbReference>
<evidence type="ECO:0000313" key="6">
    <source>
        <dbReference type="EMBL" id="EMA68680.1"/>
    </source>
</evidence>
<dbReference type="SUPFAM" id="SSF51604">
    <property type="entry name" value="Enolase C-terminal domain-like"/>
    <property type="match status" value="1"/>
</dbReference>
<dbReference type="HAMAP" id="MF_00470">
    <property type="entry name" value="MenC_1"/>
    <property type="match status" value="1"/>
</dbReference>
<dbReference type="SUPFAM" id="SSF54826">
    <property type="entry name" value="Enolase N-terminal domain-like"/>
    <property type="match status" value="1"/>
</dbReference>
<dbReference type="PROSITE" id="PS00909">
    <property type="entry name" value="MR_MLE_2"/>
    <property type="match status" value="1"/>
</dbReference>
<dbReference type="InterPro" id="IPR018110">
    <property type="entry name" value="Mandel_Rmase/mucon_lact_enz_CS"/>
</dbReference>
<comment type="function">
    <text evidence="4">Converts 2-succinyl-6-hydroxy-2,4-cyclohexadiene-1-carboxylate (SHCHC) to 2-succinylbenzoate (OSB).</text>
</comment>
<feature type="active site" description="Proton donor" evidence="4">
    <location>
        <position position="177"/>
    </location>
</feature>
<dbReference type="InterPro" id="IPR013342">
    <property type="entry name" value="Mandelate_racemase_C"/>
</dbReference>
<evidence type="ECO:0000256" key="2">
    <source>
        <dbReference type="ARBA" id="ARBA00022842"/>
    </source>
</evidence>